<dbReference type="AlphaFoldDB" id="A0A3D5QDY3"/>
<dbReference type="SUPFAM" id="SSF54862">
    <property type="entry name" value="4Fe-4S ferredoxins"/>
    <property type="match status" value="1"/>
</dbReference>
<name>A0A3D5QDY3_FLESI</name>
<dbReference type="FunFam" id="3.30.70.20:FF:000010">
    <property type="entry name" value="Respiratory nitrate reductase beta subunit"/>
    <property type="match status" value="1"/>
</dbReference>
<keyword evidence="4" id="KW-0813">Transport</keyword>
<proteinExistence type="predicted"/>
<dbReference type="EMBL" id="DPPF01000137">
    <property type="protein sequence ID" value="HCW93372.1"/>
    <property type="molecule type" value="Genomic_DNA"/>
</dbReference>
<evidence type="ECO:0000259" key="12">
    <source>
        <dbReference type="PROSITE" id="PS51379"/>
    </source>
</evidence>
<comment type="caution">
    <text evidence="13">The sequence shown here is derived from an EMBL/GenBank/DDBJ whole genome shotgun (WGS) entry which is preliminary data.</text>
</comment>
<feature type="domain" description="4Fe-4S ferredoxin-type" evidence="12">
    <location>
        <begin position="7"/>
        <end position="36"/>
    </location>
</feature>
<evidence type="ECO:0000256" key="7">
    <source>
        <dbReference type="ARBA" id="ARBA00022737"/>
    </source>
</evidence>
<keyword evidence="10" id="KW-0411">Iron-sulfur</keyword>
<dbReference type="GO" id="GO:0046872">
    <property type="term" value="F:metal ion binding"/>
    <property type="evidence" value="ECO:0007669"/>
    <property type="project" value="UniProtKB-KW"/>
</dbReference>
<keyword evidence="6" id="KW-0479">Metal-binding</keyword>
<keyword evidence="9" id="KW-0408">Iron</keyword>
<keyword evidence="11" id="KW-0003">3Fe-4S</keyword>
<evidence type="ECO:0000256" key="6">
    <source>
        <dbReference type="ARBA" id="ARBA00022723"/>
    </source>
</evidence>
<comment type="subcellular location">
    <subcellularLocation>
        <location evidence="3">Cell envelope</location>
    </subcellularLocation>
</comment>
<evidence type="ECO:0000256" key="8">
    <source>
        <dbReference type="ARBA" id="ARBA00022982"/>
    </source>
</evidence>
<dbReference type="GO" id="GO:0009061">
    <property type="term" value="P:anaerobic respiration"/>
    <property type="evidence" value="ECO:0007669"/>
    <property type="project" value="TreeGrafter"/>
</dbReference>
<evidence type="ECO:0000256" key="9">
    <source>
        <dbReference type="ARBA" id="ARBA00023004"/>
    </source>
</evidence>
<keyword evidence="7" id="KW-0677">Repeat</keyword>
<dbReference type="Pfam" id="PF14711">
    <property type="entry name" value="Nitr_red_bet_C"/>
    <property type="match status" value="1"/>
</dbReference>
<evidence type="ECO:0000256" key="5">
    <source>
        <dbReference type="ARBA" id="ARBA00022485"/>
    </source>
</evidence>
<dbReference type="PANTHER" id="PTHR43518:SF1">
    <property type="entry name" value="RESPIRATORY NITRATE REDUCTASE 1 BETA CHAIN"/>
    <property type="match status" value="1"/>
</dbReference>
<evidence type="ECO:0000256" key="4">
    <source>
        <dbReference type="ARBA" id="ARBA00022448"/>
    </source>
</evidence>
<dbReference type="GO" id="GO:0030313">
    <property type="term" value="C:cell envelope"/>
    <property type="evidence" value="ECO:0007669"/>
    <property type="project" value="UniProtKB-SubCell"/>
</dbReference>
<evidence type="ECO:0000256" key="3">
    <source>
        <dbReference type="ARBA" id="ARBA00004196"/>
    </source>
</evidence>
<dbReference type="GO" id="GO:0016020">
    <property type="term" value="C:membrane"/>
    <property type="evidence" value="ECO:0007669"/>
    <property type="project" value="TreeGrafter"/>
</dbReference>
<feature type="domain" description="4Fe-4S ferredoxin-type" evidence="12">
    <location>
        <begin position="172"/>
        <end position="203"/>
    </location>
</feature>
<evidence type="ECO:0000256" key="1">
    <source>
        <dbReference type="ARBA" id="ARBA00001927"/>
    </source>
</evidence>
<keyword evidence="8" id="KW-0249">Electron transport</keyword>
<protein>
    <submittedName>
        <fullName evidence="13">Nitrate reductase subunit beta</fullName>
    </submittedName>
</protein>
<dbReference type="InterPro" id="IPR029263">
    <property type="entry name" value="Nitr_red_bet_C"/>
</dbReference>
<dbReference type="GO" id="GO:0008940">
    <property type="term" value="F:nitrate reductase activity"/>
    <property type="evidence" value="ECO:0007669"/>
    <property type="project" value="InterPro"/>
</dbReference>
<dbReference type="Gene3D" id="3.30.70.20">
    <property type="match status" value="3"/>
</dbReference>
<dbReference type="InterPro" id="IPR017896">
    <property type="entry name" value="4Fe4S_Fe-S-bd"/>
</dbReference>
<reference evidence="13 14" key="1">
    <citation type="journal article" date="2018" name="Nat. Biotechnol.">
        <title>A standardized bacterial taxonomy based on genome phylogeny substantially revises the tree of life.</title>
        <authorList>
            <person name="Parks D.H."/>
            <person name="Chuvochina M."/>
            <person name="Waite D.W."/>
            <person name="Rinke C."/>
            <person name="Skarshewski A."/>
            <person name="Chaumeil P.A."/>
            <person name="Hugenholtz P."/>
        </authorList>
    </citation>
    <scope>NUCLEOTIDE SEQUENCE [LARGE SCALE GENOMIC DNA]</scope>
    <source>
        <strain evidence="13">UBA8672</strain>
    </source>
</reference>
<sequence>MDVRAQFAMVMNLEKCIGCHTCSVTCKNMWTNRKGTEYMWWNNVETKPGTGFPGSWENQEKYRGGWEKSSGGLKLKLGGKTKLFTRIFYNHDQPSMKNYYEPWTYNYSHLINAPDSKTQPTARAVSQITGEYIEIENGPNWDDDLSGSSKYASNDPNLDDREKKLLKELESVFMFYLPRICNHCVNPACVAACPSGAIYKRGEDGIVLVDQEKCKSWRYCVSACPYKKVYLNWNTVKSEKCIFCYPRTENGESTICSKSCVGKIRNLGVILYDADAFAKAMNSEDNDLIEAFKQAILDPNDENNIKAAESSGINAEWLKAASNSPVYSYIKELEIALPLHPEFRTFPSVFYVPPLSPVMSAAEIHEEIPSDADLRIPVKYLSKLFSAGSESVIEGVLKRLLLIRKYMRAKGLNEKAKLDEITDNSLLTKKQIEKAHRLFTQAKSSERFVLPQTFRAEVGEPYENQGLTGLGIKGKKGLRK</sequence>
<comment type="cofactor">
    <cofactor evidence="2">
        <name>[4Fe-4S] cluster</name>
        <dbReference type="ChEBI" id="CHEBI:49883"/>
    </cofactor>
</comment>
<accession>A0A3D5QDY3</accession>
<dbReference type="PROSITE" id="PS51379">
    <property type="entry name" value="4FE4S_FER_2"/>
    <property type="match status" value="3"/>
</dbReference>
<evidence type="ECO:0000256" key="10">
    <source>
        <dbReference type="ARBA" id="ARBA00023014"/>
    </source>
</evidence>
<feature type="domain" description="4Fe-4S ferredoxin-type" evidence="12">
    <location>
        <begin position="205"/>
        <end position="234"/>
    </location>
</feature>
<dbReference type="Proteomes" id="UP000262325">
    <property type="component" value="Unassembled WGS sequence"/>
</dbReference>
<evidence type="ECO:0000256" key="11">
    <source>
        <dbReference type="ARBA" id="ARBA00023291"/>
    </source>
</evidence>
<dbReference type="Pfam" id="PF13247">
    <property type="entry name" value="Fer4_11"/>
    <property type="match status" value="1"/>
</dbReference>
<dbReference type="GO" id="GO:0009325">
    <property type="term" value="C:nitrate reductase complex"/>
    <property type="evidence" value="ECO:0007669"/>
    <property type="project" value="InterPro"/>
</dbReference>
<evidence type="ECO:0000256" key="2">
    <source>
        <dbReference type="ARBA" id="ARBA00001966"/>
    </source>
</evidence>
<dbReference type="PANTHER" id="PTHR43518">
    <property type="entry name" value="NITRATE REDUCTASE BETA SUBUNIT"/>
    <property type="match status" value="1"/>
</dbReference>
<dbReference type="InterPro" id="IPR006547">
    <property type="entry name" value="NO3_Rdtase_bsu"/>
</dbReference>
<dbReference type="GO" id="GO:0042126">
    <property type="term" value="P:nitrate metabolic process"/>
    <property type="evidence" value="ECO:0007669"/>
    <property type="project" value="InterPro"/>
</dbReference>
<dbReference type="GO" id="GO:0009055">
    <property type="term" value="F:electron transfer activity"/>
    <property type="evidence" value="ECO:0007669"/>
    <property type="project" value="TreeGrafter"/>
</dbReference>
<dbReference type="NCBIfam" id="TIGR01660">
    <property type="entry name" value="narH"/>
    <property type="match status" value="1"/>
</dbReference>
<evidence type="ECO:0000313" key="13">
    <source>
        <dbReference type="EMBL" id="HCW93372.1"/>
    </source>
</evidence>
<organism evidence="13 14">
    <name type="scientific">Flexistipes sinusarabici</name>
    <dbReference type="NCBI Taxonomy" id="2352"/>
    <lineage>
        <taxon>Bacteria</taxon>
        <taxon>Pseudomonadati</taxon>
        <taxon>Deferribacterota</taxon>
        <taxon>Deferribacteres</taxon>
        <taxon>Deferribacterales</taxon>
        <taxon>Flexistipitaceae</taxon>
        <taxon>Flexistipes</taxon>
    </lineage>
</organism>
<dbReference type="GO" id="GO:0051538">
    <property type="term" value="F:3 iron, 4 sulfur cluster binding"/>
    <property type="evidence" value="ECO:0007669"/>
    <property type="project" value="UniProtKB-KW"/>
</dbReference>
<evidence type="ECO:0000313" key="14">
    <source>
        <dbReference type="Proteomes" id="UP000262325"/>
    </source>
</evidence>
<comment type="cofactor">
    <cofactor evidence="1">
        <name>[3Fe-4S] cluster</name>
        <dbReference type="ChEBI" id="CHEBI:21137"/>
    </cofactor>
</comment>
<dbReference type="GO" id="GO:0051539">
    <property type="term" value="F:4 iron, 4 sulfur cluster binding"/>
    <property type="evidence" value="ECO:0007669"/>
    <property type="project" value="UniProtKB-KW"/>
</dbReference>
<keyword evidence="5" id="KW-0004">4Fe-4S</keyword>
<gene>
    <name evidence="13" type="primary">narH</name>
    <name evidence="13" type="ORF">DHM44_06800</name>
</gene>